<dbReference type="AlphaFoldDB" id="A0A1I5IP63"/>
<dbReference type="GO" id="GO:0008757">
    <property type="term" value="F:S-adenosylmethionine-dependent methyltransferase activity"/>
    <property type="evidence" value="ECO:0007669"/>
    <property type="project" value="InterPro"/>
</dbReference>
<dbReference type="InterPro" id="IPR047057">
    <property type="entry name" value="MerR_fam"/>
</dbReference>
<dbReference type="InterPro" id="IPR029063">
    <property type="entry name" value="SAM-dependent_MTases_sf"/>
</dbReference>
<keyword evidence="4" id="KW-0804">Transcription</keyword>
<dbReference type="PANTHER" id="PTHR30204">
    <property type="entry name" value="REDOX-CYCLING DRUG-SENSING TRANSCRIPTIONAL ACTIVATOR SOXR"/>
    <property type="match status" value="1"/>
</dbReference>
<dbReference type="GO" id="GO:0032259">
    <property type="term" value="P:methylation"/>
    <property type="evidence" value="ECO:0007669"/>
    <property type="project" value="UniProtKB-KW"/>
</dbReference>
<dbReference type="Pfam" id="PF13411">
    <property type="entry name" value="MerR_1"/>
    <property type="match status" value="1"/>
</dbReference>
<evidence type="ECO:0000256" key="4">
    <source>
        <dbReference type="ARBA" id="ARBA00023163"/>
    </source>
</evidence>
<dbReference type="PROSITE" id="PS50937">
    <property type="entry name" value="HTH_MERR_2"/>
    <property type="match status" value="1"/>
</dbReference>
<dbReference type="OrthoDB" id="122388at2"/>
<name>A0A1I5IP63_9FIRM</name>
<dbReference type="Gene3D" id="3.40.50.150">
    <property type="entry name" value="Vaccinia Virus protein VP39"/>
    <property type="match status" value="1"/>
</dbReference>
<feature type="domain" description="HTH merR-type" evidence="5">
    <location>
        <begin position="1"/>
        <end position="69"/>
    </location>
</feature>
<gene>
    <name evidence="6" type="ORF">SAMN04489757_14913</name>
</gene>
<keyword evidence="3" id="KW-0238">DNA-binding</keyword>
<evidence type="ECO:0000259" key="5">
    <source>
        <dbReference type="PROSITE" id="PS50937"/>
    </source>
</evidence>
<dbReference type="InterPro" id="IPR009061">
    <property type="entry name" value="DNA-bd_dom_put_sf"/>
</dbReference>
<evidence type="ECO:0000256" key="1">
    <source>
        <dbReference type="ARBA" id="ARBA00022491"/>
    </source>
</evidence>
<dbReference type="Gene3D" id="1.10.1660.10">
    <property type="match status" value="1"/>
</dbReference>
<dbReference type="EMBL" id="FOWD01000049">
    <property type="protein sequence ID" value="SFO62415.1"/>
    <property type="molecule type" value="Genomic_DNA"/>
</dbReference>
<dbReference type="CDD" id="cd00592">
    <property type="entry name" value="HTH_MerR-like"/>
    <property type="match status" value="1"/>
</dbReference>
<keyword evidence="1" id="KW-0678">Repressor</keyword>
<dbReference type="SMART" id="SM00422">
    <property type="entry name" value="HTH_MERR"/>
    <property type="match status" value="1"/>
</dbReference>
<evidence type="ECO:0000313" key="7">
    <source>
        <dbReference type="Proteomes" id="UP000198806"/>
    </source>
</evidence>
<accession>A0A1I5IP63</accession>
<dbReference type="PANTHER" id="PTHR30204:SF69">
    <property type="entry name" value="MERR-FAMILY TRANSCRIPTIONAL REGULATOR"/>
    <property type="match status" value="1"/>
</dbReference>
<dbReference type="GO" id="GO:0003700">
    <property type="term" value="F:DNA-binding transcription factor activity"/>
    <property type="evidence" value="ECO:0007669"/>
    <property type="project" value="InterPro"/>
</dbReference>
<dbReference type="InterPro" id="IPR013216">
    <property type="entry name" value="Methyltransf_11"/>
</dbReference>
<dbReference type="CDD" id="cd02440">
    <property type="entry name" value="AdoMet_MTases"/>
    <property type="match status" value="1"/>
</dbReference>
<keyword evidence="2" id="KW-0805">Transcription regulation</keyword>
<keyword evidence="7" id="KW-1185">Reference proteome</keyword>
<organism evidence="6 7">
    <name type="scientific">Anaerocolumna aminovalerica</name>
    <dbReference type="NCBI Taxonomy" id="1527"/>
    <lineage>
        <taxon>Bacteria</taxon>
        <taxon>Bacillati</taxon>
        <taxon>Bacillota</taxon>
        <taxon>Clostridia</taxon>
        <taxon>Lachnospirales</taxon>
        <taxon>Lachnospiraceae</taxon>
        <taxon>Anaerocolumna</taxon>
    </lineage>
</organism>
<dbReference type="SUPFAM" id="SSF46955">
    <property type="entry name" value="Putative DNA-binding domain"/>
    <property type="match status" value="1"/>
</dbReference>
<reference evidence="6 7" key="1">
    <citation type="submission" date="2016-10" db="EMBL/GenBank/DDBJ databases">
        <authorList>
            <person name="de Groot N.N."/>
        </authorList>
    </citation>
    <scope>NUCLEOTIDE SEQUENCE [LARGE SCALE GENOMIC DNA]</scope>
    <source>
        <strain evidence="6 7">DSM 1283</strain>
    </source>
</reference>
<dbReference type="InterPro" id="IPR000551">
    <property type="entry name" value="MerR-type_HTH_dom"/>
</dbReference>
<evidence type="ECO:0000256" key="2">
    <source>
        <dbReference type="ARBA" id="ARBA00023015"/>
    </source>
</evidence>
<dbReference type="GO" id="GO:0003677">
    <property type="term" value="F:DNA binding"/>
    <property type="evidence" value="ECO:0007669"/>
    <property type="project" value="UniProtKB-KW"/>
</dbReference>
<dbReference type="Pfam" id="PF08241">
    <property type="entry name" value="Methyltransf_11"/>
    <property type="match status" value="1"/>
</dbReference>
<dbReference type="SUPFAM" id="SSF53335">
    <property type="entry name" value="S-adenosyl-L-methionine-dependent methyltransferases"/>
    <property type="match status" value="1"/>
</dbReference>
<dbReference type="Proteomes" id="UP000198806">
    <property type="component" value="Unassembled WGS sequence"/>
</dbReference>
<dbReference type="RefSeq" id="WP_091688743.1">
    <property type="nucleotide sequence ID" value="NZ_BAABFM010000029.1"/>
</dbReference>
<protein>
    <submittedName>
        <fullName evidence="6">Putative AdoMet-dependent methyltransferase</fullName>
    </submittedName>
</protein>
<sequence>MYTIKEISEKLKISANSIRFYEKKKLITPLRGENGYREFTGKDLSKLQTIVLYRKMGFSIGAILEIINSNAETTILEQFSAQYNILNDHIHSMVSIRETMGKCIEKMLNNPEIDETMIESMEMTANVIAGSNNWKDSWNFDGWAENYDEDIRIKGSGLDFYTNYDEVIERTSEKIFPGRIVEIGIGTGNLARRIIEKNCDEIDYIGVDQSINMLKQAKKKCPEAKLRIGTFLKLPLSDNIADTIVTSYAFHHCKENEKVLAIAEMNRVLKKNGRIVITDLMFKDDNSRLEFETNCTEWEREDLEDEYFANVDKVEEIFNSYGFKCKSEQVDKLIWLITADRL</sequence>
<proteinExistence type="predicted"/>
<evidence type="ECO:0000256" key="3">
    <source>
        <dbReference type="ARBA" id="ARBA00023125"/>
    </source>
</evidence>
<keyword evidence="6" id="KW-0489">Methyltransferase</keyword>
<evidence type="ECO:0000313" key="6">
    <source>
        <dbReference type="EMBL" id="SFO62415.1"/>
    </source>
</evidence>
<dbReference type="STRING" id="1527.SAMN04489757_14913"/>
<keyword evidence="6" id="KW-0808">Transferase</keyword>